<evidence type="ECO:0000313" key="2">
    <source>
        <dbReference type="EMBL" id="CAB4309865.1"/>
    </source>
</evidence>
<feature type="region of interest" description="Disordered" evidence="1">
    <location>
        <begin position="481"/>
        <end position="509"/>
    </location>
</feature>
<dbReference type="AlphaFoldDB" id="A0A6J5XD66"/>
<keyword evidence="3" id="KW-1185">Reference proteome</keyword>
<evidence type="ECO:0000256" key="1">
    <source>
        <dbReference type="SAM" id="MobiDB-lite"/>
    </source>
</evidence>
<dbReference type="EMBL" id="CAEKKB010000005">
    <property type="protein sequence ID" value="CAB4309865.1"/>
    <property type="molecule type" value="Genomic_DNA"/>
</dbReference>
<feature type="compositionally biased region" description="Polar residues" evidence="1">
    <location>
        <begin position="79"/>
        <end position="91"/>
    </location>
</feature>
<feature type="region of interest" description="Disordered" evidence="1">
    <location>
        <begin position="76"/>
        <end position="100"/>
    </location>
</feature>
<reference evidence="3" key="1">
    <citation type="journal article" date="2020" name="Genome Biol.">
        <title>Gamete binning: chromosome-level and haplotype-resolved genome assembly enabled by high-throughput single-cell sequencing of gamete genomes.</title>
        <authorList>
            <person name="Campoy J.A."/>
            <person name="Sun H."/>
            <person name="Goel M."/>
            <person name="Jiao W.-B."/>
            <person name="Folz-Donahue K."/>
            <person name="Wang N."/>
            <person name="Rubio M."/>
            <person name="Liu C."/>
            <person name="Kukat C."/>
            <person name="Ruiz D."/>
            <person name="Huettel B."/>
            <person name="Schneeberger K."/>
        </authorList>
    </citation>
    <scope>NUCLEOTIDE SEQUENCE [LARGE SCALE GENOMIC DNA]</scope>
    <source>
        <strain evidence="3">cv. Rojo Pasion</strain>
    </source>
</reference>
<evidence type="ECO:0000313" key="3">
    <source>
        <dbReference type="Proteomes" id="UP000507245"/>
    </source>
</evidence>
<sequence length="509" mass="55493">MGVVGATKHLESSRKIAPLDVSHSEERLGQFTMEDGEFFFHTKSPKFKRQIVSTVRDFPPGCGRFARLNSLRHAKDATSVGTSDSVPTESLVSGGKSVDGHRGVEKLMLSNGQGDKTDLMNGNDVDSVETVESVSALEHENSDSLKTLLQLNNLRPVEEAASVGTAESLISRDTNVDGKRVENLTDHVHETDLMNGKASGTVEMIVPVTDLEHEASDLLKSMHQLSNNLRPVDKVASVGTAEYLLRRGKNGDGQEIDKLMVSTGQVDETVSMTGTASSTVETVESLTALQNEVSDGLKNPYQLGVAAPKEEMVADLSDRNFCSPPDGSISVSIGNGLEKTAAKKCPSRRLVSAIRDFPPLCGRNACKFGKVNSCMGDEPSQSNTAKTSVKQIREDFQEEFHKNELGGNVSEVIRDKVQPKCKGHAVQEMERQDKCKPSYKPKVVWKDTREKCIEKSPQESSQLPSNRVIVLALMAPSNSQFRKGRRVSKHIPDGGMSEGNERNFILNVS</sequence>
<dbReference type="Proteomes" id="UP000507245">
    <property type="component" value="Unassembled WGS sequence"/>
</dbReference>
<protein>
    <submittedName>
        <fullName evidence="2">Uncharacterized protein</fullName>
    </submittedName>
</protein>
<dbReference type="OrthoDB" id="1394763at2759"/>
<gene>
    <name evidence="2" type="ORF">ORAREDHAP_LOCUS31259</name>
</gene>
<accession>A0A6J5XD66</accession>
<organism evidence="2 3">
    <name type="scientific">Prunus armeniaca</name>
    <name type="common">Apricot</name>
    <name type="synonym">Armeniaca vulgaris</name>
    <dbReference type="NCBI Taxonomy" id="36596"/>
    <lineage>
        <taxon>Eukaryota</taxon>
        <taxon>Viridiplantae</taxon>
        <taxon>Streptophyta</taxon>
        <taxon>Embryophyta</taxon>
        <taxon>Tracheophyta</taxon>
        <taxon>Spermatophyta</taxon>
        <taxon>Magnoliopsida</taxon>
        <taxon>eudicotyledons</taxon>
        <taxon>Gunneridae</taxon>
        <taxon>Pentapetalae</taxon>
        <taxon>rosids</taxon>
        <taxon>fabids</taxon>
        <taxon>Rosales</taxon>
        <taxon>Rosaceae</taxon>
        <taxon>Amygdaloideae</taxon>
        <taxon>Amygdaleae</taxon>
        <taxon>Prunus</taxon>
    </lineage>
</organism>
<name>A0A6J5XD66_PRUAR</name>
<proteinExistence type="predicted"/>